<evidence type="ECO:0000256" key="1">
    <source>
        <dbReference type="SAM" id="Coils"/>
    </source>
</evidence>
<feature type="coiled-coil region" evidence="1">
    <location>
        <begin position="873"/>
        <end position="900"/>
    </location>
</feature>
<dbReference type="EMBL" id="DF237544">
    <property type="protein sequence ID" value="GAQ90068.1"/>
    <property type="molecule type" value="Genomic_DNA"/>
</dbReference>
<feature type="compositionally biased region" description="Basic and acidic residues" evidence="2">
    <location>
        <begin position="279"/>
        <end position="288"/>
    </location>
</feature>
<feature type="region of interest" description="Disordered" evidence="2">
    <location>
        <begin position="77"/>
        <end position="115"/>
    </location>
</feature>
<evidence type="ECO:0000256" key="2">
    <source>
        <dbReference type="SAM" id="MobiDB-lite"/>
    </source>
</evidence>
<feature type="region of interest" description="Disordered" evidence="2">
    <location>
        <begin position="279"/>
        <end position="301"/>
    </location>
</feature>
<feature type="compositionally biased region" description="Low complexity" evidence="2">
    <location>
        <begin position="973"/>
        <end position="989"/>
    </location>
</feature>
<feature type="region of interest" description="Disordered" evidence="2">
    <location>
        <begin position="140"/>
        <end position="187"/>
    </location>
</feature>
<feature type="region of interest" description="Disordered" evidence="2">
    <location>
        <begin position="816"/>
        <end position="840"/>
    </location>
</feature>
<feature type="region of interest" description="Disordered" evidence="2">
    <location>
        <begin position="201"/>
        <end position="256"/>
    </location>
</feature>
<dbReference type="AlphaFoldDB" id="A0A1Y1IPL4"/>
<feature type="compositionally biased region" description="Basic and acidic residues" evidence="2">
    <location>
        <begin position="825"/>
        <end position="840"/>
    </location>
</feature>
<evidence type="ECO:0000313" key="3">
    <source>
        <dbReference type="EMBL" id="GAQ90068.1"/>
    </source>
</evidence>
<dbReference type="Proteomes" id="UP000054558">
    <property type="component" value="Unassembled WGS sequence"/>
</dbReference>
<keyword evidence="4" id="KW-1185">Reference proteome</keyword>
<dbReference type="Gene3D" id="1.10.287.1490">
    <property type="match status" value="1"/>
</dbReference>
<accession>A0A1Y1IPL4</accession>
<organism evidence="3 4">
    <name type="scientific">Klebsormidium nitens</name>
    <name type="common">Green alga</name>
    <name type="synonym">Ulothrix nitens</name>
    <dbReference type="NCBI Taxonomy" id="105231"/>
    <lineage>
        <taxon>Eukaryota</taxon>
        <taxon>Viridiplantae</taxon>
        <taxon>Streptophyta</taxon>
        <taxon>Klebsormidiophyceae</taxon>
        <taxon>Klebsormidiales</taxon>
        <taxon>Klebsormidiaceae</taxon>
        <taxon>Klebsormidium</taxon>
    </lineage>
</organism>
<feature type="coiled-coil region" evidence="1">
    <location>
        <begin position="400"/>
        <end position="622"/>
    </location>
</feature>
<feature type="coiled-coil region" evidence="1">
    <location>
        <begin position="322"/>
        <end position="370"/>
    </location>
</feature>
<gene>
    <name evidence="3" type="ORF">KFL_005950050</name>
</gene>
<sequence>MAPTRQNSACSRVDTGLKGVLAGAPEEQSQAGRPSAGTIVGKASAATTQFCRLVRRGCEDATQARDQVRLCQKDLAKRPPWGSGLTPGKQQRSTPLRVGPPSRHSRSSLAAHPHCTHAAETPGEAALSTKRTLSFVPAPAQLDDASAPQGPTLSRSAGAAEGEEAIWPPHHGVQGSAVAAKQTKKQMGDVHIAGKQLAQVDPGQANAASLAPSSPRSPLDLCTPQTDVSRAVADSPPVPATAQQTGASGEADAKHRAPLEAKLAQAQAERATLQAALEKKPRFKESHTVRQRSRSAFSSKYRGRPWMRNERDDAEARAQAALESARAELSIAATEKEEAQTRARAEALKRQQTEAEVESMARECAALRASLTEEQAARAAAAEGAEGERERGREDADVALHASAETIARLEGELARARSDAAAAACKLEEVAAKAQALATQLEQAQVASRQSLADAAATASKERASARALVAAAEARLAAVDKKAAAAEQEAAEARALLDSEKARATLMEEQLEQLEARRLEALELAEKEAARLAQVEASLVQTEASLALARGEEANARAQEREAELVKEIEELRAAEVKWTESNARLEAEMGRRLKADAKASNEEARRRKVEQRLADGENARAYLESKLREAEGITRAAEAAWEESEAKRQALNDERGQWKVAECKLEEQAAKREAAESMVKAATARAEDAERKLEEAREQLAHKVTKSTQSLTASSARVAELEAELYRARAAHVALETKCATAAARVAELQETVADKEADIAEGSRVIQELMAQLSELTSDNIAEERRLRDEVTRAQAEVAKLKRALLTAQTALKKASAHPSKSNEELERENSKLKQENTKLQTAADVAAVADAADRRAFKAHLETEREHGETLIEQLRVKNEEVDSLEAEVLFLKQQQNETSNYRELRAYTMLHELGGKMNEIRHKLTQLLVSFQEPGPSSAHSLAFIHDELARLRASLDAEHEEDMDVAGPSSSHPPASPQQGAPDKSVNDTEVGDCGLTGWGEVDDAIVLVDTGSDAVDAA</sequence>
<keyword evidence="1" id="KW-0175">Coiled coil</keyword>
<dbReference type="OMA" id="PDKKPMR"/>
<reference evidence="3 4" key="1">
    <citation type="journal article" date="2014" name="Nat. Commun.">
        <title>Klebsormidium flaccidum genome reveals primary factors for plant terrestrial adaptation.</title>
        <authorList>
            <person name="Hori K."/>
            <person name="Maruyama F."/>
            <person name="Fujisawa T."/>
            <person name="Togashi T."/>
            <person name="Yamamoto N."/>
            <person name="Seo M."/>
            <person name="Sato S."/>
            <person name="Yamada T."/>
            <person name="Mori H."/>
            <person name="Tajima N."/>
            <person name="Moriyama T."/>
            <person name="Ikeuchi M."/>
            <person name="Watanabe M."/>
            <person name="Wada H."/>
            <person name="Kobayashi K."/>
            <person name="Saito M."/>
            <person name="Masuda T."/>
            <person name="Sasaki-Sekimoto Y."/>
            <person name="Mashiguchi K."/>
            <person name="Awai K."/>
            <person name="Shimojima M."/>
            <person name="Masuda S."/>
            <person name="Iwai M."/>
            <person name="Nobusawa T."/>
            <person name="Narise T."/>
            <person name="Kondo S."/>
            <person name="Saito H."/>
            <person name="Sato R."/>
            <person name="Murakawa M."/>
            <person name="Ihara Y."/>
            <person name="Oshima-Yamada Y."/>
            <person name="Ohtaka K."/>
            <person name="Satoh M."/>
            <person name="Sonobe K."/>
            <person name="Ishii M."/>
            <person name="Ohtani R."/>
            <person name="Kanamori-Sato M."/>
            <person name="Honoki R."/>
            <person name="Miyazaki D."/>
            <person name="Mochizuki H."/>
            <person name="Umetsu J."/>
            <person name="Higashi K."/>
            <person name="Shibata D."/>
            <person name="Kamiya Y."/>
            <person name="Sato N."/>
            <person name="Nakamura Y."/>
            <person name="Tabata S."/>
            <person name="Ida S."/>
            <person name="Kurokawa K."/>
            <person name="Ohta H."/>
        </authorList>
    </citation>
    <scope>NUCLEOTIDE SEQUENCE [LARGE SCALE GENOMIC DNA]</scope>
    <source>
        <strain evidence="3 4">NIES-2285</strain>
    </source>
</reference>
<name>A0A1Y1IPL4_KLENI</name>
<evidence type="ECO:0000313" key="4">
    <source>
        <dbReference type="Proteomes" id="UP000054558"/>
    </source>
</evidence>
<proteinExistence type="predicted"/>
<feature type="region of interest" description="Disordered" evidence="2">
    <location>
        <begin position="965"/>
        <end position="1005"/>
    </location>
</feature>
<protein>
    <submittedName>
        <fullName evidence="3">Uncharacterized protein</fullName>
    </submittedName>
</protein>
<feature type="compositionally biased region" description="Low complexity" evidence="2">
    <location>
        <begin position="207"/>
        <end position="221"/>
    </location>
</feature>